<sequence length="105" mass="11207">MRRPVKESVAPAVAAETLARERSSTASFTVRTWVALGMVFGEATCRDIRRAVARTSCSTAFHRSSRSPCRETSSAACSSACWSATSWAMANRRARCASSARASAG</sequence>
<accession>A0ABV5G1F0</accession>
<reference evidence="1 2" key="1">
    <citation type="submission" date="2024-09" db="EMBL/GenBank/DDBJ databases">
        <authorList>
            <person name="Sun Q."/>
            <person name="Mori K."/>
        </authorList>
    </citation>
    <scope>NUCLEOTIDE SEQUENCE [LARGE SCALE GENOMIC DNA]</scope>
    <source>
        <strain evidence="1 2">CCM 7609</strain>
    </source>
</reference>
<gene>
    <name evidence="1" type="ORF">ACFFX0_16770</name>
</gene>
<comment type="caution">
    <text evidence="1">The sequence shown here is derived from an EMBL/GenBank/DDBJ whole genome shotgun (WGS) entry which is preliminary data.</text>
</comment>
<keyword evidence="2" id="KW-1185">Reference proteome</keyword>
<organism evidence="1 2">
    <name type="scientific">Citricoccus parietis</name>
    <dbReference type="NCBI Taxonomy" id="592307"/>
    <lineage>
        <taxon>Bacteria</taxon>
        <taxon>Bacillati</taxon>
        <taxon>Actinomycetota</taxon>
        <taxon>Actinomycetes</taxon>
        <taxon>Micrococcales</taxon>
        <taxon>Micrococcaceae</taxon>
        <taxon>Citricoccus</taxon>
    </lineage>
</organism>
<dbReference type="EMBL" id="JBHMFI010000001">
    <property type="protein sequence ID" value="MFB9072761.1"/>
    <property type="molecule type" value="Genomic_DNA"/>
</dbReference>
<protein>
    <submittedName>
        <fullName evidence="1">Uncharacterized protein</fullName>
    </submittedName>
</protein>
<name>A0ABV5G1F0_9MICC</name>
<proteinExistence type="predicted"/>
<evidence type="ECO:0000313" key="1">
    <source>
        <dbReference type="EMBL" id="MFB9072761.1"/>
    </source>
</evidence>
<dbReference type="Proteomes" id="UP001589575">
    <property type="component" value="Unassembled WGS sequence"/>
</dbReference>
<evidence type="ECO:0000313" key="2">
    <source>
        <dbReference type="Proteomes" id="UP001589575"/>
    </source>
</evidence>